<gene>
    <name evidence="8" type="ordered locus">Apre_0409</name>
</gene>
<evidence type="ECO:0000256" key="1">
    <source>
        <dbReference type="ARBA" id="ARBA00022670"/>
    </source>
</evidence>
<keyword evidence="2 6" id="KW-0479">Metal-binding</keyword>
<evidence type="ECO:0000256" key="4">
    <source>
        <dbReference type="ARBA" id="ARBA00022833"/>
    </source>
</evidence>
<dbReference type="AlphaFoldDB" id="C7RG47"/>
<protein>
    <submittedName>
        <fullName evidence="8">Oligoendopeptidase, M3 family</fullName>
    </submittedName>
</protein>
<dbReference type="GO" id="GO:0004222">
    <property type="term" value="F:metalloendopeptidase activity"/>
    <property type="evidence" value="ECO:0007669"/>
    <property type="project" value="InterPro"/>
</dbReference>
<dbReference type="Gene3D" id="1.10.1370.30">
    <property type="match status" value="1"/>
</dbReference>
<keyword evidence="1 6" id="KW-0645">Protease</keyword>
<dbReference type="RefSeq" id="WP_015777370.1">
    <property type="nucleotide sequence ID" value="NC_013171.1"/>
</dbReference>
<organism evidence="8 9">
    <name type="scientific">Anaerococcus prevotii (strain ATCC 9321 / DSM 20548 / JCM 6508 / NCTC 11806 / PC1)</name>
    <name type="common">Peptostreptococcus prevotii</name>
    <name type="synonym">Peptococcus prevotii</name>
    <dbReference type="NCBI Taxonomy" id="525919"/>
    <lineage>
        <taxon>Bacteria</taxon>
        <taxon>Bacillati</taxon>
        <taxon>Bacillota</taxon>
        <taxon>Tissierellia</taxon>
        <taxon>Tissierellales</taxon>
        <taxon>Peptoniphilaceae</taxon>
        <taxon>Anaerococcus</taxon>
    </lineage>
</organism>
<sequence length="565" mass="66098">MRFEDLVYERPDFDGLVGEISTLLDKLCRSKDKEEFFKFHKEIEDFFLKIDELYNIVSIRNSINTKDEFYDAELKLFYENMPRFDELKHRLGTIRLESKFRSNFEEKYGKTITMRDKLQEDIFDPSIMEDRVAESKLVNEYYKLTGGAEIEFRGEIKNISGLLAISQDRDRDTRKEAFEALNGWFAANMESLDRIYDDLIKIRTKIANKLGFETYTPVAYKLMGRLDWNSEDARKYRDQIVEHIVPLSQKIYADQAQRIGIENMKYYDLPLSFLSGNPKPIGDEAVLVAKALEMYKELSHETGEFFEAMIDKGMMDLTTKDGKAPGGYMTSLPLTQMPFIFSNFNGTSGDVDVLTHEAGHAFQGYLTRDMYPSENNDLTMEIAETHSMSMEFFTHPWMEEFFGGDSEKYYYDHIASAIKFIPYGASIDEFQEYVYANPSASPEERRAKYREIEKKYLPHLDYDGNEYLENGGRWQRQLHLYTDPFYYIDYTIAQINAFQYFLMDMDNHEKAWDSYIKLCKISAKLPTKEALGEVGLESPFDEGTIEKILPKLTDYLESLDEEKIK</sequence>
<dbReference type="EMBL" id="CP001708">
    <property type="protein sequence ID" value="ACV28458.1"/>
    <property type="molecule type" value="Genomic_DNA"/>
</dbReference>
<dbReference type="GO" id="GO:0006508">
    <property type="term" value="P:proteolysis"/>
    <property type="evidence" value="ECO:0007669"/>
    <property type="project" value="UniProtKB-KW"/>
</dbReference>
<name>C7RG47_ANAPD</name>
<dbReference type="NCBIfam" id="TIGR02289">
    <property type="entry name" value="M3_not_pepF"/>
    <property type="match status" value="1"/>
</dbReference>
<keyword evidence="3 6" id="KW-0378">Hydrolase</keyword>
<keyword evidence="5 6" id="KW-0482">Metalloprotease</keyword>
<proteinExistence type="inferred from homology"/>
<dbReference type="InterPro" id="IPR011976">
    <property type="entry name" value="Pept_M3B_oligopep-rel"/>
</dbReference>
<dbReference type="HOGENOM" id="CLU_030403_1_0_9"/>
<dbReference type="eggNOG" id="COG1164">
    <property type="taxonomic scope" value="Bacteria"/>
</dbReference>
<evidence type="ECO:0000256" key="3">
    <source>
        <dbReference type="ARBA" id="ARBA00022801"/>
    </source>
</evidence>
<dbReference type="OrthoDB" id="9762795at2"/>
<dbReference type="STRING" id="525919.Apre_0409"/>
<evidence type="ECO:0000313" key="8">
    <source>
        <dbReference type="EMBL" id="ACV28458.1"/>
    </source>
</evidence>
<evidence type="ECO:0000256" key="6">
    <source>
        <dbReference type="RuleBase" id="RU003435"/>
    </source>
</evidence>
<keyword evidence="9" id="KW-1185">Reference proteome</keyword>
<dbReference type="MEROPS" id="M03.010"/>
<keyword evidence="4 6" id="KW-0862">Zinc</keyword>
<comment type="cofactor">
    <cofactor evidence="6">
        <name>Zn(2+)</name>
        <dbReference type="ChEBI" id="CHEBI:29105"/>
    </cofactor>
    <text evidence="6">Binds 1 zinc ion.</text>
</comment>
<feature type="domain" description="Peptidase M3A/M3B catalytic" evidence="7">
    <location>
        <begin position="306"/>
        <end position="497"/>
    </location>
</feature>
<dbReference type="CDD" id="cd09606">
    <property type="entry name" value="M3B_PepF"/>
    <property type="match status" value="1"/>
</dbReference>
<accession>C7RG47</accession>
<evidence type="ECO:0000256" key="5">
    <source>
        <dbReference type="ARBA" id="ARBA00023049"/>
    </source>
</evidence>
<dbReference type="SUPFAM" id="SSF55486">
    <property type="entry name" value="Metalloproteases ('zincins'), catalytic domain"/>
    <property type="match status" value="1"/>
</dbReference>
<reference evidence="8 9" key="1">
    <citation type="journal article" date="2009" name="Stand. Genomic Sci.">
        <title>Complete genome sequence of Anaerococcus prevotii type strain (PC1).</title>
        <authorList>
            <person name="Labutti K."/>
            <person name="Pukall R."/>
            <person name="Steenblock K."/>
            <person name="Glavina Del Rio T."/>
            <person name="Tice H."/>
            <person name="Copeland A."/>
            <person name="Cheng J.F."/>
            <person name="Lucas S."/>
            <person name="Chen F."/>
            <person name="Nolan M."/>
            <person name="Bruce D."/>
            <person name="Goodwin L."/>
            <person name="Pitluck S."/>
            <person name="Ivanova N."/>
            <person name="Mavromatis K."/>
            <person name="Ovchinnikova G."/>
            <person name="Pati A."/>
            <person name="Chen A."/>
            <person name="Palaniappan K."/>
            <person name="Land M."/>
            <person name="Hauser L."/>
            <person name="Chang Y.J."/>
            <person name="Jeffries C.D."/>
            <person name="Chain P."/>
            <person name="Saunders E."/>
            <person name="Brettin T."/>
            <person name="Detter J.C."/>
            <person name="Han C."/>
            <person name="Goker M."/>
            <person name="Bristow J."/>
            <person name="Eisen J.A."/>
            <person name="Markowitz V."/>
            <person name="Hugenholtz P."/>
            <person name="Kyrpides N.C."/>
            <person name="Klenk H.P."/>
            <person name="Lapidus A."/>
        </authorList>
    </citation>
    <scope>NUCLEOTIDE SEQUENCE [LARGE SCALE GENOMIC DNA]</scope>
    <source>
        <strain evidence="9">ATCC 9321 / DSM 20548 / JCM 6508 / NCTC 11806 / PC1</strain>
    </source>
</reference>
<dbReference type="InterPro" id="IPR001567">
    <property type="entry name" value="Pept_M3A_M3B_dom"/>
</dbReference>
<dbReference type="Proteomes" id="UP000002294">
    <property type="component" value="Chromosome"/>
</dbReference>
<feature type="domain" description="Peptidase M3A/M3B catalytic" evidence="7">
    <location>
        <begin position="167"/>
        <end position="269"/>
    </location>
</feature>
<dbReference type="GO" id="GO:0046872">
    <property type="term" value="F:metal ion binding"/>
    <property type="evidence" value="ECO:0007669"/>
    <property type="project" value="UniProtKB-UniRule"/>
</dbReference>
<dbReference type="Pfam" id="PF01432">
    <property type="entry name" value="Peptidase_M3"/>
    <property type="match status" value="2"/>
</dbReference>
<dbReference type="KEGG" id="apr:Apre_0409"/>
<evidence type="ECO:0000256" key="2">
    <source>
        <dbReference type="ARBA" id="ARBA00022723"/>
    </source>
</evidence>
<comment type="similarity">
    <text evidence="6">Belongs to the peptidase M3 family.</text>
</comment>
<evidence type="ECO:0000313" key="9">
    <source>
        <dbReference type="Proteomes" id="UP000002294"/>
    </source>
</evidence>
<evidence type="ECO:0000259" key="7">
    <source>
        <dbReference type="Pfam" id="PF01432"/>
    </source>
</evidence>